<dbReference type="EMBL" id="KN817539">
    <property type="protein sequence ID" value="KJA24117.1"/>
    <property type="molecule type" value="Genomic_DNA"/>
</dbReference>
<dbReference type="OrthoDB" id="5979581at2759"/>
<dbReference type="CDD" id="cd14016">
    <property type="entry name" value="STKc_CK1"/>
    <property type="match status" value="1"/>
</dbReference>
<dbReference type="InterPro" id="IPR000719">
    <property type="entry name" value="Prot_kinase_dom"/>
</dbReference>
<feature type="region of interest" description="Disordered" evidence="2">
    <location>
        <begin position="1"/>
        <end position="29"/>
    </location>
</feature>
<keyword evidence="5" id="KW-1185">Reference proteome</keyword>
<dbReference type="SMART" id="SM00220">
    <property type="entry name" value="S_TKc"/>
    <property type="match status" value="1"/>
</dbReference>
<dbReference type="GO" id="GO:0005524">
    <property type="term" value="F:ATP binding"/>
    <property type="evidence" value="ECO:0007669"/>
    <property type="project" value="UniProtKB-UniRule"/>
</dbReference>
<sequence>MSEPVQSNAEDFSSSEDESGSEESIDTPPSIPAVIANWYLNENLGSGYSGSIFKATHLHTRQTVALKIQYVHHECPTNRYERHLYPLLQGGVGMPNLYASGVQGAWDYLAIDLLGSSLDSLYRRSGKDTMDLRSVCSIAIQVITRLQFMHHRGVLHRDIQLGNCVIGLPPNEKTIYMIDFGFSKRYLDQYTGRHIPDSKLKRDFIGNYWFSSVNVHCRGKVPSRRDDLEAAALMFIHLLTPRGLSWTRNGVPKTDDAHHRLKAEKRKATPEGLCRGLPIEFEEFLAYTRRLAFKENPDYDQWVNRFRDLALDEGFANVDQFIWPPPVPVKPPIKTINTPLRARTPAVPRDEMADILNGLTNLDLCAKPVLGDRTNVQEAVRKAREDAKRDSAPIPAARETIVISSGSENSSPVPAARFQRSKAFLLNQLAERARGATDNAALARLVREFAAVLQVNNSRTRTLTREAFGVLDVLYKQLDDPSVFVKPTRYSFNSAVQEKEPPHIKLGVVARLRAEVPRAQSNKALATMVSDFAKVTNKSTGRTVTKDGFAFLDGLAERLMVLQ</sequence>
<dbReference type="InterPro" id="IPR050235">
    <property type="entry name" value="CK1_Ser-Thr_kinase"/>
</dbReference>
<evidence type="ECO:0000313" key="4">
    <source>
        <dbReference type="EMBL" id="KJA24117.1"/>
    </source>
</evidence>
<dbReference type="PROSITE" id="PS50011">
    <property type="entry name" value="PROTEIN_KINASE_DOM"/>
    <property type="match status" value="1"/>
</dbReference>
<dbReference type="PANTHER" id="PTHR11909">
    <property type="entry name" value="CASEIN KINASE-RELATED"/>
    <property type="match status" value="1"/>
</dbReference>
<dbReference type="InterPro" id="IPR011009">
    <property type="entry name" value="Kinase-like_dom_sf"/>
</dbReference>
<evidence type="ECO:0000256" key="1">
    <source>
        <dbReference type="PROSITE-ProRule" id="PRU10141"/>
    </source>
</evidence>
<evidence type="ECO:0000259" key="3">
    <source>
        <dbReference type="PROSITE" id="PS50011"/>
    </source>
</evidence>
<keyword evidence="1" id="KW-0067">ATP-binding</keyword>
<name>A0A0D2LA61_HYPSF</name>
<organism evidence="4 5">
    <name type="scientific">Hypholoma sublateritium (strain FD-334 SS-4)</name>
    <dbReference type="NCBI Taxonomy" id="945553"/>
    <lineage>
        <taxon>Eukaryota</taxon>
        <taxon>Fungi</taxon>
        <taxon>Dikarya</taxon>
        <taxon>Basidiomycota</taxon>
        <taxon>Agaricomycotina</taxon>
        <taxon>Agaricomycetes</taxon>
        <taxon>Agaricomycetidae</taxon>
        <taxon>Agaricales</taxon>
        <taxon>Agaricineae</taxon>
        <taxon>Strophariaceae</taxon>
        <taxon>Hypholoma</taxon>
    </lineage>
</organism>
<reference evidence="5" key="1">
    <citation type="submission" date="2014-04" db="EMBL/GenBank/DDBJ databases">
        <title>Evolutionary Origins and Diversification of the Mycorrhizal Mutualists.</title>
        <authorList>
            <consortium name="DOE Joint Genome Institute"/>
            <consortium name="Mycorrhizal Genomics Consortium"/>
            <person name="Kohler A."/>
            <person name="Kuo A."/>
            <person name="Nagy L.G."/>
            <person name="Floudas D."/>
            <person name="Copeland A."/>
            <person name="Barry K.W."/>
            <person name="Cichocki N."/>
            <person name="Veneault-Fourrey C."/>
            <person name="LaButti K."/>
            <person name="Lindquist E.A."/>
            <person name="Lipzen A."/>
            <person name="Lundell T."/>
            <person name="Morin E."/>
            <person name="Murat C."/>
            <person name="Riley R."/>
            <person name="Ohm R."/>
            <person name="Sun H."/>
            <person name="Tunlid A."/>
            <person name="Henrissat B."/>
            <person name="Grigoriev I.V."/>
            <person name="Hibbett D.S."/>
            <person name="Martin F."/>
        </authorList>
    </citation>
    <scope>NUCLEOTIDE SEQUENCE [LARGE SCALE GENOMIC DNA]</scope>
    <source>
        <strain evidence="5">FD-334 SS-4</strain>
    </source>
</reference>
<feature type="domain" description="Protein kinase" evidence="3">
    <location>
        <begin position="38"/>
        <end position="311"/>
    </location>
</feature>
<evidence type="ECO:0000313" key="5">
    <source>
        <dbReference type="Proteomes" id="UP000054270"/>
    </source>
</evidence>
<dbReference type="Pfam" id="PF00069">
    <property type="entry name" value="Pkinase"/>
    <property type="match status" value="1"/>
</dbReference>
<evidence type="ECO:0000256" key="2">
    <source>
        <dbReference type="SAM" id="MobiDB-lite"/>
    </source>
</evidence>
<dbReference type="InterPro" id="IPR017441">
    <property type="entry name" value="Protein_kinase_ATP_BS"/>
</dbReference>
<protein>
    <recommendedName>
        <fullName evidence="3">Protein kinase domain-containing protein</fullName>
    </recommendedName>
</protein>
<dbReference type="AlphaFoldDB" id="A0A0D2LA61"/>
<proteinExistence type="predicted"/>
<dbReference type="STRING" id="945553.A0A0D2LA61"/>
<dbReference type="PROSITE" id="PS00107">
    <property type="entry name" value="PROTEIN_KINASE_ATP"/>
    <property type="match status" value="1"/>
</dbReference>
<dbReference type="Proteomes" id="UP000054270">
    <property type="component" value="Unassembled WGS sequence"/>
</dbReference>
<dbReference type="GO" id="GO:0004672">
    <property type="term" value="F:protein kinase activity"/>
    <property type="evidence" value="ECO:0007669"/>
    <property type="project" value="InterPro"/>
</dbReference>
<dbReference type="Gene3D" id="1.10.510.10">
    <property type="entry name" value="Transferase(Phosphotransferase) domain 1"/>
    <property type="match status" value="1"/>
</dbReference>
<dbReference type="OMA" id="YWFSSVR"/>
<gene>
    <name evidence="4" type="ORF">HYPSUDRAFT_136917</name>
</gene>
<dbReference type="SUPFAM" id="SSF56112">
    <property type="entry name" value="Protein kinase-like (PK-like)"/>
    <property type="match status" value="1"/>
</dbReference>
<keyword evidence="1" id="KW-0547">Nucleotide-binding</keyword>
<feature type="compositionally biased region" description="Acidic residues" evidence="2">
    <location>
        <begin position="13"/>
        <end position="25"/>
    </location>
</feature>
<feature type="binding site" evidence="1">
    <location>
        <position position="67"/>
    </location>
    <ligand>
        <name>ATP</name>
        <dbReference type="ChEBI" id="CHEBI:30616"/>
    </ligand>
</feature>
<accession>A0A0D2LA61</accession>